<dbReference type="Pfam" id="PF10502">
    <property type="entry name" value="Peptidase_S26"/>
    <property type="match status" value="1"/>
</dbReference>
<organism evidence="8 9">
    <name type="scientific">Sarcina ventriculi</name>
    <name type="common">Clostridium ventriculi</name>
    <dbReference type="NCBI Taxonomy" id="1267"/>
    <lineage>
        <taxon>Bacteria</taxon>
        <taxon>Bacillati</taxon>
        <taxon>Bacillota</taxon>
        <taxon>Clostridia</taxon>
        <taxon>Eubacteriales</taxon>
        <taxon>Clostridiaceae</taxon>
        <taxon>Sarcina</taxon>
    </lineage>
</organism>
<comment type="caution">
    <text evidence="8">The sequence shown here is derived from an EMBL/GenBank/DDBJ whole genome shotgun (WGS) entry which is preliminary data.</text>
</comment>
<evidence type="ECO:0000259" key="7">
    <source>
        <dbReference type="Pfam" id="PF10502"/>
    </source>
</evidence>
<feature type="transmembrane region" description="Helical" evidence="6">
    <location>
        <begin position="146"/>
        <end position="167"/>
    </location>
</feature>
<keyword evidence="2 6" id="KW-0812">Transmembrane</keyword>
<dbReference type="EMBL" id="CYZR01000003">
    <property type="protein sequence ID" value="CUN74892.1"/>
    <property type="molecule type" value="Genomic_DNA"/>
</dbReference>
<gene>
    <name evidence="8" type="primary">sipW_2</name>
    <name evidence="8" type="ORF">ERS852473_00979</name>
</gene>
<dbReference type="EC" id="3.4.21.89" evidence="5"/>
<evidence type="ECO:0000256" key="3">
    <source>
        <dbReference type="ARBA" id="ARBA00022989"/>
    </source>
</evidence>
<protein>
    <recommendedName>
        <fullName evidence="5">Signal peptidase I</fullName>
        <ecNumber evidence="5">3.4.21.89</ecNumber>
    </recommendedName>
</protein>
<dbReference type="NCBIfam" id="TIGR02228">
    <property type="entry name" value="sigpep_I_arch"/>
    <property type="match status" value="1"/>
</dbReference>
<evidence type="ECO:0000313" key="9">
    <source>
        <dbReference type="Proteomes" id="UP000095488"/>
    </source>
</evidence>
<evidence type="ECO:0000256" key="2">
    <source>
        <dbReference type="ARBA" id="ARBA00022692"/>
    </source>
</evidence>
<keyword evidence="8" id="KW-0378">Hydrolase</keyword>
<feature type="domain" description="Peptidase S26" evidence="7">
    <location>
        <begin position="42"/>
        <end position="93"/>
    </location>
</feature>
<dbReference type="PANTHER" id="PTHR10806:SF6">
    <property type="entry name" value="SIGNAL PEPTIDASE COMPLEX CATALYTIC SUBUNIT SEC11"/>
    <property type="match status" value="1"/>
</dbReference>
<proteinExistence type="predicted"/>
<dbReference type="CDD" id="cd06530">
    <property type="entry name" value="S26_SPase_I"/>
    <property type="match status" value="1"/>
</dbReference>
<evidence type="ECO:0000256" key="5">
    <source>
        <dbReference type="NCBIfam" id="TIGR02228"/>
    </source>
</evidence>
<evidence type="ECO:0000256" key="4">
    <source>
        <dbReference type="ARBA" id="ARBA00023136"/>
    </source>
</evidence>
<dbReference type="Gene3D" id="2.10.109.10">
    <property type="entry name" value="Umud Fragment, subunit A"/>
    <property type="match status" value="1"/>
</dbReference>
<evidence type="ECO:0000313" key="8">
    <source>
        <dbReference type="EMBL" id="CUN74892.1"/>
    </source>
</evidence>
<comment type="subcellular location">
    <subcellularLocation>
        <location evidence="1">Membrane</location>
    </subcellularLocation>
</comment>
<reference evidence="8 9" key="1">
    <citation type="submission" date="2015-09" db="EMBL/GenBank/DDBJ databases">
        <authorList>
            <consortium name="Pathogen Informatics"/>
            <person name="Wu L."/>
            <person name="Ma J."/>
        </authorList>
    </citation>
    <scope>NUCLEOTIDE SEQUENCE [LARGE SCALE GENOMIC DNA]</scope>
    <source>
        <strain evidence="8 9">2789STDY5834858</strain>
    </source>
</reference>
<dbReference type="SUPFAM" id="SSF51306">
    <property type="entry name" value="LexA/Signal peptidase"/>
    <property type="match status" value="1"/>
</dbReference>
<dbReference type="PANTHER" id="PTHR10806">
    <property type="entry name" value="SIGNAL PEPTIDASE COMPLEX CATALYTIC SUBUNIT SEC11"/>
    <property type="match status" value="1"/>
</dbReference>
<dbReference type="InterPro" id="IPR036286">
    <property type="entry name" value="LexA/Signal_pep-like_sf"/>
</dbReference>
<accession>A0ABP2ANU9</accession>
<dbReference type="InterPro" id="IPR019533">
    <property type="entry name" value="Peptidase_S26"/>
</dbReference>
<keyword evidence="3 6" id="KW-1133">Transmembrane helix</keyword>
<dbReference type="InterPro" id="IPR001733">
    <property type="entry name" value="Peptidase_S26B"/>
</dbReference>
<evidence type="ECO:0000256" key="1">
    <source>
        <dbReference type="ARBA" id="ARBA00004370"/>
    </source>
</evidence>
<sequence>MKKLINMLGNIMFYTVLIFLLLITLIMGRASKTGQAPSFLGYKVYNVLTGSMSPTIKVGGLIIVKEVSPQNIQEGDVITFRSSSTDNVTTHRVIDIENVNGIKFVTKGDANNVQDPNPVDSSFLVGKVVKFIPYLGAVAMFIQKNMLLMIGGLIIIFIIFMLITKITKVQTRNKKLKIVD</sequence>
<dbReference type="Proteomes" id="UP000095488">
    <property type="component" value="Unassembled WGS sequence"/>
</dbReference>
<keyword evidence="9" id="KW-1185">Reference proteome</keyword>
<name>A0ABP2ANU9_SARVE</name>
<keyword evidence="4 6" id="KW-0472">Membrane</keyword>
<evidence type="ECO:0000256" key="6">
    <source>
        <dbReference type="SAM" id="Phobius"/>
    </source>
</evidence>
<dbReference type="GO" id="GO:0009003">
    <property type="term" value="F:signal peptidase activity"/>
    <property type="evidence" value="ECO:0007669"/>
    <property type="project" value="UniProtKB-EC"/>
</dbReference>